<dbReference type="InterPro" id="IPR016461">
    <property type="entry name" value="COMT-like"/>
</dbReference>
<proteinExistence type="predicted"/>
<dbReference type="GO" id="GO:0008171">
    <property type="term" value="F:O-methyltransferase activity"/>
    <property type="evidence" value="ECO:0007669"/>
    <property type="project" value="InterPro"/>
</dbReference>
<name>A0A6A5U187_9PLEO</name>
<dbReference type="InterPro" id="IPR022657">
    <property type="entry name" value="De-COase2_CS"/>
</dbReference>
<protein>
    <submittedName>
        <fullName evidence="5">S-adenosyl-L-methionine-dependent methyltransferase</fullName>
    </submittedName>
</protein>
<dbReference type="InterPro" id="IPR029063">
    <property type="entry name" value="SAM-dependent_MTases_sf"/>
</dbReference>
<evidence type="ECO:0000256" key="2">
    <source>
        <dbReference type="ARBA" id="ARBA00022679"/>
    </source>
</evidence>
<evidence type="ECO:0000256" key="1">
    <source>
        <dbReference type="ARBA" id="ARBA00022603"/>
    </source>
</evidence>
<gene>
    <name evidence="5" type="ORF">CC80DRAFT_502821</name>
</gene>
<dbReference type="Proteomes" id="UP000800035">
    <property type="component" value="Unassembled WGS sequence"/>
</dbReference>
<dbReference type="PROSITE" id="PS51683">
    <property type="entry name" value="SAM_OMT_II"/>
    <property type="match status" value="1"/>
</dbReference>
<sequence length="405" mass="45217">MTAPNADLLIEQLKLLIQKPESFGSDASKRAEIERLGRLASRALETPEETMRRLIFSPLPLVTTRISQDLNLFSTLAQHSKTQPASLADLSKASGLNKSILTAIMDYNVGQGVSLEVKPGFYVPTALTHLMLQPLLNDSVLTFHDCVLPTFTALHRVLKNNGPDSLTAFQAGHSTPEKDMYVWFEDHPVQQGAFYRFMNIVSAGLPPWLDAIRFDEEVGANAKPDEIIFVDVGGGFGWQCQALRKAYPRLTGRVVLEDRADVIAKGEAAEDTAPFEQLGIETVKYDFFTPQPIKGARAYYLRCILHNWDDDNCLKILRQQAAAMTENSVLLVEDYVLGERASGAHYAAAFGISMQAVHHSRERSRDDFVRLFELVGLELEEVRVFTEFGMSLLFVRKRANVNGIE</sequence>
<dbReference type="Gene3D" id="1.10.10.10">
    <property type="entry name" value="Winged helix-like DNA-binding domain superfamily/Winged helix DNA-binding domain"/>
    <property type="match status" value="1"/>
</dbReference>
<reference evidence="5" key="1">
    <citation type="journal article" date="2020" name="Stud. Mycol.">
        <title>101 Dothideomycetes genomes: a test case for predicting lifestyles and emergence of pathogens.</title>
        <authorList>
            <person name="Haridas S."/>
            <person name="Albert R."/>
            <person name="Binder M."/>
            <person name="Bloem J."/>
            <person name="Labutti K."/>
            <person name="Salamov A."/>
            <person name="Andreopoulos B."/>
            <person name="Baker S."/>
            <person name="Barry K."/>
            <person name="Bills G."/>
            <person name="Bluhm B."/>
            <person name="Cannon C."/>
            <person name="Castanera R."/>
            <person name="Culley D."/>
            <person name="Daum C."/>
            <person name="Ezra D."/>
            <person name="Gonzalez J."/>
            <person name="Henrissat B."/>
            <person name="Kuo A."/>
            <person name="Liang C."/>
            <person name="Lipzen A."/>
            <person name="Lutzoni F."/>
            <person name="Magnuson J."/>
            <person name="Mondo S."/>
            <person name="Nolan M."/>
            <person name="Ohm R."/>
            <person name="Pangilinan J."/>
            <person name="Park H.-J."/>
            <person name="Ramirez L."/>
            <person name="Alfaro M."/>
            <person name="Sun H."/>
            <person name="Tritt A."/>
            <person name="Yoshinaga Y."/>
            <person name="Zwiers L.-H."/>
            <person name="Turgeon B."/>
            <person name="Goodwin S."/>
            <person name="Spatafora J."/>
            <person name="Crous P."/>
            <person name="Grigoriev I."/>
        </authorList>
    </citation>
    <scope>NUCLEOTIDE SEQUENCE</scope>
    <source>
        <strain evidence="5">CBS 675.92</strain>
    </source>
</reference>
<dbReference type="AlphaFoldDB" id="A0A6A5U187"/>
<dbReference type="Pfam" id="PF00891">
    <property type="entry name" value="Methyltransf_2"/>
    <property type="match status" value="1"/>
</dbReference>
<evidence type="ECO:0000313" key="5">
    <source>
        <dbReference type="EMBL" id="KAF1958923.1"/>
    </source>
</evidence>
<dbReference type="PROSITE" id="PS00879">
    <property type="entry name" value="ODR_DC_2_2"/>
    <property type="match status" value="1"/>
</dbReference>
<dbReference type="EMBL" id="ML976986">
    <property type="protein sequence ID" value="KAF1958923.1"/>
    <property type="molecule type" value="Genomic_DNA"/>
</dbReference>
<dbReference type="OrthoDB" id="2410195at2759"/>
<dbReference type="InterPro" id="IPR036390">
    <property type="entry name" value="WH_DNA-bd_sf"/>
</dbReference>
<keyword evidence="1 5" id="KW-0489">Methyltransferase</keyword>
<evidence type="ECO:0000259" key="4">
    <source>
        <dbReference type="Pfam" id="PF00891"/>
    </source>
</evidence>
<evidence type="ECO:0000313" key="6">
    <source>
        <dbReference type="Proteomes" id="UP000800035"/>
    </source>
</evidence>
<keyword evidence="3" id="KW-0949">S-adenosyl-L-methionine</keyword>
<dbReference type="Gene3D" id="3.40.50.150">
    <property type="entry name" value="Vaccinia Virus protein VP39"/>
    <property type="match status" value="1"/>
</dbReference>
<keyword evidence="2 5" id="KW-0808">Transferase</keyword>
<dbReference type="SUPFAM" id="SSF46785">
    <property type="entry name" value="Winged helix' DNA-binding domain"/>
    <property type="match status" value="1"/>
</dbReference>
<dbReference type="InterPro" id="IPR001077">
    <property type="entry name" value="COMT_C"/>
</dbReference>
<feature type="domain" description="O-methyltransferase C-terminal" evidence="4">
    <location>
        <begin position="229"/>
        <end position="376"/>
    </location>
</feature>
<evidence type="ECO:0000256" key="3">
    <source>
        <dbReference type="ARBA" id="ARBA00022691"/>
    </source>
</evidence>
<dbReference type="InterPro" id="IPR036388">
    <property type="entry name" value="WH-like_DNA-bd_sf"/>
</dbReference>
<dbReference type="SUPFAM" id="SSF53335">
    <property type="entry name" value="S-adenosyl-L-methionine-dependent methyltransferases"/>
    <property type="match status" value="1"/>
</dbReference>
<organism evidence="5 6">
    <name type="scientific">Byssothecium circinans</name>
    <dbReference type="NCBI Taxonomy" id="147558"/>
    <lineage>
        <taxon>Eukaryota</taxon>
        <taxon>Fungi</taxon>
        <taxon>Dikarya</taxon>
        <taxon>Ascomycota</taxon>
        <taxon>Pezizomycotina</taxon>
        <taxon>Dothideomycetes</taxon>
        <taxon>Pleosporomycetidae</taxon>
        <taxon>Pleosporales</taxon>
        <taxon>Massarineae</taxon>
        <taxon>Massarinaceae</taxon>
        <taxon>Byssothecium</taxon>
    </lineage>
</organism>
<dbReference type="GO" id="GO:0032259">
    <property type="term" value="P:methylation"/>
    <property type="evidence" value="ECO:0007669"/>
    <property type="project" value="UniProtKB-KW"/>
</dbReference>
<keyword evidence="6" id="KW-1185">Reference proteome</keyword>
<dbReference type="PANTHER" id="PTHR43712:SF4">
    <property type="entry name" value="O-METHYLTRANSFERASE DOMAIN-CONTAINING PROTEIN"/>
    <property type="match status" value="1"/>
</dbReference>
<dbReference type="PANTHER" id="PTHR43712">
    <property type="entry name" value="PUTATIVE (AFU_ORTHOLOGUE AFUA_4G14580)-RELATED"/>
    <property type="match status" value="1"/>
</dbReference>
<accession>A0A6A5U187</accession>